<evidence type="ECO:0000313" key="3">
    <source>
        <dbReference type="Proteomes" id="UP000223130"/>
    </source>
</evidence>
<evidence type="ECO:0000313" key="2">
    <source>
        <dbReference type="EMBL" id="AOT23312.1"/>
    </source>
</evidence>
<dbReference type="Proteomes" id="UP000223130">
    <property type="component" value="Segment"/>
</dbReference>
<name>A0A1D8EQK4_9CAUD</name>
<feature type="compositionally biased region" description="Basic residues" evidence="1">
    <location>
        <begin position="128"/>
        <end position="147"/>
    </location>
</feature>
<reference evidence="2 3" key="1">
    <citation type="submission" date="2017-02" db="EMBL/GenBank/DDBJ databases">
        <title>Complete genome sequence of two Escherichia coli phages, vB_EcoM_ ESCO5 and vB_EcoM_ESCO13, which are related to phAPEC8.</title>
        <authorList>
            <person name="Trotereau A."/>
            <person name="Gonnet M."/>
            <person name="Viardot A."/>
            <person name="Lalmanach A.-C."/>
            <person name="Guabiraba R."/>
            <person name="Chanteloup N."/>
            <person name="Schouler C."/>
        </authorList>
    </citation>
    <scope>NUCLEOTIDE SEQUENCE [LARGE SCALE GENOMIC DNA]</scope>
</reference>
<organism evidence="2 3">
    <name type="scientific">Escherichia phage ESCO5</name>
    <dbReference type="NCBI Taxonomy" id="1897495"/>
    <lineage>
        <taxon>Viruses</taxon>
        <taxon>Duplodnaviria</taxon>
        <taxon>Heunggongvirae</taxon>
        <taxon>Uroviricota</taxon>
        <taxon>Caudoviricetes</taxon>
        <taxon>Stephanstirmvirinae</taxon>
        <taxon>Phapecoctavirus</taxon>
        <taxon>Phapecoctavirus ESCO5</taxon>
        <taxon>Escherichia virus ESCO5</taxon>
    </lineage>
</organism>
<proteinExistence type="predicted"/>
<dbReference type="EMBL" id="KX664695">
    <property type="protein sequence ID" value="AOT23312.1"/>
    <property type="molecule type" value="Genomic_DNA"/>
</dbReference>
<keyword evidence="3" id="KW-1185">Reference proteome</keyword>
<gene>
    <name evidence="2" type="ORF">ESCO5_00026</name>
</gene>
<sequence>MQNIQNIKLTWPEAKEAMKEGRRVEHRHFCGGEWFEMRDGVILDEHGYNMETWFRGEAWQEQGWSVIEKEDSKEEGVLSNVEREMRETKMPALDFVCLEELVAASFVAGNLWKTPVSRLENQNNPSARNHKLYKGKGHNKLKKGKKK</sequence>
<accession>A0A1D8EQK4</accession>
<protein>
    <submittedName>
        <fullName evidence="2">Uncharacterized protein</fullName>
    </submittedName>
</protein>
<evidence type="ECO:0000256" key="1">
    <source>
        <dbReference type="SAM" id="MobiDB-lite"/>
    </source>
</evidence>
<feature type="region of interest" description="Disordered" evidence="1">
    <location>
        <begin position="119"/>
        <end position="147"/>
    </location>
</feature>